<reference evidence="5 6" key="1">
    <citation type="submission" date="2024-04" db="EMBL/GenBank/DDBJ databases">
        <title>Human intestinal bacterial collection.</title>
        <authorList>
            <person name="Pauvert C."/>
            <person name="Hitch T.C.A."/>
            <person name="Clavel T."/>
        </authorList>
    </citation>
    <scope>NUCLEOTIDE SEQUENCE [LARGE SCALE GENOMIC DNA]</scope>
    <source>
        <strain evidence="5 6">CLA-AA-H145</strain>
    </source>
</reference>
<dbReference type="InterPro" id="IPR013783">
    <property type="entry name" value="Ig-like_fold"/>
</dbReference>
<feature type="chain" id="PRO_5045649940" evidence="2">
    <location>
        <begin position="22"/>
        <end position="1486"/>
    </location>
</feature>
<dbReference type="InterPro" id="IPR013425">
    <property type="entry name" value="Autotrns_rpt"/>
</dbReference>
<feature type="domain" description="Rhamnogalacturonan lyase family 11 C-terminal" evidence="4">
    <location>
        <begin position="115"/>
        <end position="598"/>
    </location>
</feature>
<dbReference type="Gene3D" id="2.60.40.10">
    <property type="entry name" value="Immunoglobulins"/>
    <property type="match status" value="1"/>
</dbReference>
<dbReference type="EMBL" id="JBBNFP010000034">
    <property type="protein sequence ID" value="MEQ2487159.1"/>
    <property type="molecule type" value="Genomic_DNA"/>
</dbReference>
<evidence type="ECO:0000259" key="4">
    <source>
        <dbReference type="Pfam" id="PF21348"/>
    </source>
</evidence>
<gene>
    <name evidence="5" type="ORF">AAAT34_08860</name>
</gene>
<evidence type="ECO:0000313" key="5">
    <source>
        <dbReference type="EMBL" id="MEQ2487159.1"/>
    </source>
</evidence>
<dbReference type="PANTHER" id="PTHR43118">
    <property type="entry name" value="RHAMNOGALACTURONAN LYASE (EUROFUNG)"/>
    <property type="match status" value="1"/>
</dbReference>
<dbReference type="Proteomes" id="UP001487296">
    <property type="component" value="Unassembled WGS sequence"/>
</dbReference>
<feature type="domain" description="Rhamnogalacturonan I lyase beta-sheet" evidence="3">
    <location>
        <begin position="23"/>
        <end position="102"/>
    </location>
</feature>
<protein>
    <submittedName>
        <fullName evidence="5">Autotransporter-associated beta strand repeat-containing protein</fullName>
    </submittedName>
</protein>
<feature type="signal peptide" evidence="2">
    <location>
        <begin position="1"/>
        <end position="21"/>
    </location>
</feature>
<dbReference type="InterPro" id="IPR049366">
    <property type="entry name" value="RGL11_C"/>
</dbReference>
<organism evidence="5 6">
    <name type="scientific">Hallella faecis</name>
    <dbReference type="NCBI Taxonomy" id="2841596"/>
    <lineage>
        <taxon>Bacteria</taxon>
        <taxon>Pseudomonadati</taxon>
        <taxon>Bacteroidota</taxon>
        <taxon>Bacteroidia</taxon>
        <taxon>Bacteroidales</taxon>
        <taxon>Prevotellaceae</taxon>
        <taxon>Hallella</taxon>
    </lineage>
</organism>
<dbReference type="InterPro" id="IPR028994">
    <property type="entry name" value="Integrin_alpha_N"/>
</dbReference>
<dbReference type="Pfam" id="PF21348">
    <property type="entry name" value="RGL11_C"/>
    <property type="match status" value="1"/>
</dbReference>
<evidence type="ECO:0000256" key="1">
    <source>
        <dbReference type="ARBA" id="ARBA00022729"/>
    </source>
</evidence>
<dbReference type="Pfam" id="PF12951">
    <property type="entry name" value="PATR"/>
    <property type="match status" value="4"/>
</dbReference>
<dbReference type="RefSeq" id="WP_215760198.1">
    <property type="nucleotide sequence ID" value="NZ_JAHKBE010000033.1"/>
</dbReference>
<dbReference type="InterPro" id="IPR041624">
    <property type="entry name" value="RGI_lyase"/>
</dbReference>
<name>A0ABV1FS36_9BACT</name>
<dbReference type="Pfam" id="PF18370">
    <property type="entry name" value="RGI_lyase"/>
    <property type="match status" value="1"/>
</dbReference>
<dbReference type="PANTHER" id="PTHR43118:SF1">
    <property type="entry name" value="RHAMNOGALACTURONAN LYASE (EUROFUNG)"/>
    <property type="match status" value="1"/>
</dbReference>
<dbReference type="InterPro" id="IPR034641">
    <property type="entry name" value="RGL11"/>
</dbReference>
<evidence type="ECO:0000256" key="2">
    <source>
        <dbReference type="SAM" id="SignalP"/>
    </source>
</evidence>
<evidence type="ECO:0000259" key="3">
    <source>
        <dbReference type="Pfam" id="PF18370"/>
    </source>
</evidence>
<keyword evidence="1 2" id="KW-0732">Signal</keyword>
<comment type="caution">
    <text evidence="5">The sequence shown here is derived from an EMBL/GenBank/DDBJ whole genome shotgun (WGS) entry which is preliminary data.</text>
</comment>
<dbReference type="NCBIfam" id="TIGR02601">
    <property type="entry name" value="autotrns_rpt"/>
    <property type="match status" value="1"/>
</dbReference>
<accession>A0ABV1FS36</accession>
<evidence type="ECO:0000313" key="6">
    <source>
        <dbReference type="Proteomes" id="UP001487296"/>
    </source>
</evidence>
<sequence length="1486" mass="161023">MNKRIITATFLMAMSSLAGFAQRQFDNLDRGLIAVKSNGGMYCSWRINADEYYATTYDLYRDGVKVNDQPLTVSNFTDPNGTLESQYTVKAVHAGQASADSKKGLSLANGWLEVKKPKRISNDGKTDISNQYEPNDATIGDVDGDGEMELITKQLFIGQDPNNTSQADFARIEVQKLDGTLLWWIDCGPNMWDFQQNEINIMAYDWDGDGKAECVARLQDGSVVHMADGTTYTVGDATKDYRGGVYNFLSKGDEFLVYMNGQTGKPYVVQEFPLKRFESGESDLNAAWGDSYGHRSMKFFFGAPYLDGRKPSIFLARGIYTRHKMIALDVDPATHQLSVRWRWNNNTPGSPWYGQGYHNFVIADVDLDGRDEIVFGSMVIDDNGHGLSTTGLGHGDAQHVGQFDPYRKGLQMYACNEDRPANNYRDATTSKIFYRLAGGGDDGRCMFANFTNRVPGAIGSSAHDRPISAVTAKHAEGLPDGYWFGNVFRIYWDGDLLDEDNNAASIHKFEDQSTITLPGALTNNSTKATPCLQADIFGDWREEIVARTESGDMRIYTTTIPTQHRMASLLTDKQYRNAMQTQMNGYNQPPHVSYFVGELEGITIAPPPEATNGKTEIKNGGTLSSALNGKQVIMAETSDMTVSVAEGAQPEVFFDVAPSWTQGHDNNNNITTSYYTHTLTGAAFSGATRVTKQGCGTLVMPTAVQTYTGPTDVWFGTLRFDGVMQHSHVWLNRFAELNSDGGSFQAGVSMDYGAILRPGADHVGMVTIDSLHLDFGSRVVFDIDDNTKKADKLVAKKLVIEKKNWSQGPQYNAPVFEIHPTYLSGKDRLEAGTYELADAADIKGDIADITIDGINNQKAALSVANGKIFITIADQRDAAAVEWQGAMDGNWDLLNTENFTVGGLKDQFVSGDRVTFTDNAERGDITITEPVTVAALNFTNDTLKYTLSGDSILGTADLTKTGEGTVTLNNENRFVGTTRIMGGTLNVAKLANKEGQDYGSLGGVNNRIELSDNGELGVASNITTNQTIRLAGSDGAINVDANARLTLKTGIVSTNGRHTLTKRGSGALTLDAASTLRSIHVERGTLDLFDGINADTVRFAGTGTKVYDSNTMGSYSNNSTTFVVPEKITGNFWMDPRCDYKGKLLGKGTLYVYAAGPRNTLSGDWSPFEGTVVAGQEKRSTYGPSFDWNNNYGLPKATLQVSKGTTFQAGSRSMAIGHVKGEGVINTTGTLTIGALNEDMLKTTTLQITNAKVRKVGSGIWTLTTANAQPNIGAVTIAGGELRLDDTSFKTLLLGTSGVTVTDSGLVQGRGKLQSIVVNGGTLAPGTYFGNHYGAIKTEGNITLSKGKLELTISNNRNSGTSRSYLEVGGTLTLNDSVVVKLSDRYAPAVGDSIVLWTANKFSGKPKVSLPALPDGMMWDSSALAAANGVLKISVNTGIYGVNADGTSRRLIFTLDGRRVNEDLNRLPAGVYVVKENGKTYKVNKQ</sequence>
<proteinExistence type="predicted"/>
<keyword evidence="6" id="KW-1185">Reference proteome</keyword>
<dbReference type="SUPFAM" id="SSF69318">
    <property type="entry name" value="Integrin alpha N-terminal domain"/>
    <property type="match status" value="1"/>
</dbReference>